<proteinExistence type="predicted"/>
<dbReference type="EMBL" id="JABSTQ010009566">
    <property type="protein sequence ID" value="KAG0428040.1"/>
    <property type="molecule type" value="Genomic_DNA"/>
</dbReference>
<keyword evidence="2" id="KW-1185">Reference proteome</keyword>
<protein>
    <submittedName>
        <fullName evidence="1">Uncharacterized protein</fullName>
    </submittedName>
</protein>
<comment type="caution">
    <text evidence="1">The sequence shown here is derived from an EMBL/GenBank/DDBJ whole genome shotgun (WGS) entry which is preliminary data.</text>
</comment>
<evidence type="ECO:0000313" key="1">
    <source>
        <dbReference type="EMBL" id="KAG0428040.1"/>
    </source>
</evidence>
<dbReference type="Proteomes" id="UP000805193">
    <property type="component" value="Unassembled WGS sequence"/>
</dbReference>
<evidence type="ECO:0000313" key="2">
    <source>
        <dbReference type="Proteomes" id="UP000805193"/>
    </source>
</evidence>
<accession>A0AC60Q3C8</accession>
<gene>
    <name evidence="1" type="ORF">HPB47_024952</name>
</gene>
<name>A0AC60Q3C8_IXOPE</name>
<sequence length="203" mass="22658">MPHYTINEMENGVASHKLAGSCQRQETVIGDCKMFCGRLEFLYRLPTGARVARLIHIRSREEPYQVSCSKVDVARAPAYVPLLLRAPRASNARRCYSPNSGAYREYSLAAIAVCSAAERVLNASFRTDAIPTLFPNIPAHLSKKLPSKRKSVTSSGGVPRKQKRDDVIREDDHIVVANITPVTQPSIKEKMESMKEENLPSKY</sequence>
<reference evidence="1 2" key="1">
    <citation type="journal article" date="2020" name="Cell">
        <title>Large-Scale Comparative Analyses of Tick Genomes Elucidate Their Genetic Diversity and Vector Capacities.</title>
        <authorList>
            <consortium name="Tick Genome and Microbiome Consortium (TIGMIC)"/>
            <person name="Jia N."/>
            <person name="Wang J."/>
            <person name="Shi W."/>
            <person name="Du L."/>
            <person name="Sun Y."/>
            <person name="Zhan W."/>
            <person name="Jiang J.F."/>
            <person name="Wang Q."/>
            <person name="Zhang B."/>
            <person name="Ji P."/>
            <person name="Bell-Sakyi L."/>
            <person name="Cui X.M."/>
            <person name="Yuan T.T."/>
            <person name="Jiang B.G."/>
            <person name="Yang W.F."/>
            <person name="Lam T.T."/>
            <person name="Chang Q.C."/>
            <person name="Ding S.J."/>
            <person name="Wang X.J."/>
            <person name="Zhu J.G."/>
            <person name="Ruan X.D."/>
            <person name="Zhao L."/>
            <person name="Wei J.T."/>
            <person name="Ye R.Z."/>
            <person name="Que T.C."/>
            <person name="Du C.H."/>
            <person name="Zhou Y.H."/>
            <person name="Cheng J.X."/>
            <person name="Dai P.F."/>
            <person name="Guo W.B."/>
            <person name="Han X.H."/>
            <person name="Huang E.J."/>
            <person name="Li L.F."/>
            <person name="Wei W."/>
            <person name="Gao Y.C."/>
            <person name="Liu J.Z."/>
            <person name="Shao H.Z."/>
            <person name="Wang X."/>
            <person name="Wang C.C."/>
            <person name="Yang T.C."/>
            <person name="Huo Q.B."/>
            <person name="Li W."/>
            <person name="Chen H.Y."/>
            <person name="Chen S.E."/>
            <person name="Zhou L.G."/>
            <person name="Ni X.B."/>
            <person name="Tian J.H."/>
            <person name="Sheng Y."/>
            <person name="Liu T."/>
            <person name="Pan Y.S."/>
            <person name="Xia L.Y."/>
            <person name="Li J."/>
            <person name="Zhao F."/>
            <person name="Cao W.C."/>
        </authorList>
    </citation>
    <scope>NUCLEOTIDE SEQUENCE [LARGE SCALE GENOMIC DNA]</scope>
    <source>
        <strain evidence="1">Iper-2018</strain>
    </source>
</reference>
<organism evidence="1 2">
    <name type="scientific">Ixodes persulcatus</name>
    <name type="common">Taiga tick</name>
    <dbReference type="NCBI Taxonomy" id="34615"/>
    <lineage>
        <taxon>Eukaryota</taxon>
        <taxon>Metazoa</taxon>
        <taxon>Ecdysozoa</taxon>
        <taxon>Arthropoda</taxon>
        <taxon>Chelicerata</taxon>
        <taxon>Arachnida</taxon>
        <taxon>Acari</taxon>
        <taxon>Parasitiformes</taxon>
        <taxon>Ixodida</taxon>
        <taxon>Ixodoidea</taxon>
        <taxon>Ixodidae</taxon>
        <taxon>Ixodinae</taxon>
        <taxon>Ixodes</taxon>
    </lineage>
</organism>